<proteinExistence type="predicted"/>
<dbReference type="PROSITE" id="PS50076">
    <property type="entry name" value="DNAJ_2"/>
    <property type="match status" value="1"/>
</dbReference>
<dbReference type="GO" id="GO:0042026">
    <property type="term" value="P:protein refolding"/>
    <property type="evidence" value="ECO:0007669"/>
    <property type="project" value="TreeGrafter"/>
</dbReference>
<dbReference type="SMART" id="SM00271">
    <property type="entry name" value="DnaJ"/>
    <property type="match status" value="1"/>
</dbReference>
<dbReference type="SUPFAM" id="SSF46565">
    <property type="entry name" value="Chaperone J-domain"/>
    <property type="match status" value="1"/>
</dbReference>
<feature type="region of interest" description="Disordered" evidence="1">
    <location>
        <begin position="175"/>
        <end position="257"/>
    </location>
</feature>
<dbReference type="PANTHER" id="PTHR43096">
    <property type="entry name" value="DNAJ HOMOLOG 1, MITOCHONDRIAL-RELATED"/>
    <property type="match status" value="1"/>
</dbReference>
<dbReference type="AlphaFoldDB" id="A0A6A0AF08"/>
<dbReference type="GO" id="GO:0051082">
    <property type="term" value="F:unfolded protein binding"/>
    <property type="evidence" value="ECO:0007669"/>
    <property type="project" value="TreeGrafter"/>
</dbReference>
<dbReference type="CDD" id="cd06257">
    <property type="entry name" value="DnaJ"/>
    <property type="match status" value="1"/>
</dbReference>
<evidence type="ECO:0000313" key="3">
    <source>
        <dbReference type="EMBL" id="GFH31479.1"/>
    </source>
</evidence>
<feature type="non-terminal residue" evidence="3">
    <location>
        <position position="301"/>
    </location>
</feature>
<feature type="region of interest" description="Disordered" evidence="1">
    <location>
        <begin position="274"/>
        <end position="301"/>
    </location>
</feature>
<dbReference type="InterPro" id="IPR001623">
    <property type="entry name" value="DnaJ_domain"/>
</dbReference>
<feature type="compositionally biased region" description="Basic and acidic residues" evidence="1">
    <location>
        <begin position="226"/>
        <end position="237"/>
    </location>
</feature>
<dbReference type="InterPro" id="IPR018253">
    <property type="entry name" value="DnaJ_domain_CS"/>
</dbReference>
<dbReference type="Gene3D" id="1.10.287.110">
    <property type="entry name" value="DnaJ domain"/>
    <property type="match status" value="1"/>
</dbReference>
<dbReference type="InterPro" id="IPR036869">
    <property type="entry name" value="J_dom_sf"/>
</dbReference>
<evidence type="ECO:0000256" key="1">
    <source>
        <dbReference type="SAM" id="MobiDB-lite"/>
    </source>
</evidence>
<dbReference type="PRINTS" id="PR00625">
    <property type="entry name" value="JDOMAIN"/>
</dbReference>
<dbReference type="Proteomes" id="UP000485058">
    <property type="component" value="Unassembled WGS sequence"/>
</dbReference>
<dbReference type="PANTHER" id="PTHR43096:SF58">
    <property type="entry name" value="CHAPERONE DNAJ-DOMAIN SUPERFAMILY PROTEIN"/>
    <property type="match status" value="1"/>
</dbReference>
<dbReference type="EMBL" id="BLLF01005662">
    <property type="protein sequence ID" value="GFH31479.1"/>
    <property type="molecule type" value="Genomic_DNA"/>
</dbReference>
<keyword evidence="4" id="KW-1185">Reference proteome</keyword>
<accession>A0A6A0AF08</accession>
<feature type="domain" description="J" evidence="2">
    <location>
        <begin position="90"/>
        <end position="154"/>
    </location>
</feature>
<organism evidence="3 4">
    <name type="scientific">Haematococcus lacustris</name>
    <name type="common">Green alga</name>
    <name type="synonym">Haematococcus pluvialis</name>
    <dbReference type="NCBI Taxonomy" id="44745"/>
    <lineage>
        <taxon>Eukaryota</taxon>
        <taxon>Viridiplantae</taxon>
        <taxon>Chlorophyta</taxon>
        <taxon>core chlorophytes</taxon>
        <taxon>Chlorophyceae</taxon>
        <taxon>CS clade</taxon>
        <taxon>Chlamydomonadales</taxon>
        <taxon>Haematococcaceae</taxon>
        <taxon>Haematococcus</taxon>
    </lineage>
</organism>
<feature type="compositionally biased region" description="Gly residues" evidence="1">
    <location>
        <begin position="274"/>
        <end position="288"/>
    </location>
</feature>
<protein>
    <submittedName>
        <fullName evidence="3">J domain-containing protein</fullName>
    </submittedName>
</protein>
<dbReference type="GO" id="GO:0005737">
    <property type="term" value="C:cytoplasm"/>
    <property type="evidence" value="ECO:0007669"/>
    <property type="project" value="TreeGrafter"/>
</dbReference>
<evidence type="ECO:0000313" key="4">
    <source>
        <dbReference type="Proteomes" id="UP000485058"/>
    </source>
</evidence>
<evidence type="ECO:0000259" key="2">
    <source>
        <dbReference type="PROSITE" id="PS50076"/>
    </source>
</evidence>
<feature type="non-terminal residue" evidence="3">
    <location>
        <position position="1"/>
    </location>
</feature>
<name>A0A6A0AF08_HAELA</name>
<dbReference type="Pfam" id="PF00226">
    <property type="entry name" value="DnaJ"/>
    <property type="match status" value="1"/>
</dbReference>
<reference evidence="3 4" key="1">
    <citation type="submission" date="2020-02" db="EMBL/GenBank/DDBJ databases">
        <title>Draft genome sequence of Haematococcus lacustris strain NIES-144.</title>
        <authorList>
            <person name="Morimoto D."/>
            <person name="Nakagawa S."/>
            <person name="Yoshida T."/>
            <person name="Sawayama S."/>
        </authorList>
    </citation>
    <scope>NUCLEOTIDE SEQUENCE [LARGE SCALE GENOMIC DNA]</scope>
    <source>
        <strain evidence="3 4">NIES-144</strain>
    </source>
</reference>
<dbReference type="PROSITE" id="PS00636">
    <property type="entry name" value="DNAJ_1"/>
    <property type="match status" value="1"/>
</dbReference>
<comment type="caution">
    <text evidence="3">The sequence shown here is derived from an EMBL/GenBank/DDBJ whole genome shotgun (WGS) entry which is preliminary data.</text>
</comment>
<feature type="compositionally biased region" description="Polar residues" evidence="1">
    <location>
        <begin position="292"/>
        <end position="301"/>
    </location>
</feature>
<sequence length="301" mass="33677">MWASCGLRMAARMHDAQCTIDSDTDFSHTGFAYVTTPTLEPQTRHMRNGHAAQPTSIAQSCRLSCPYRSTESRRRIRHVAAAAGGGRRRNYYDILGIEPDAEDEVIKTAFRRLAKELHPDVNKEEGAADAFIQASKAYEVLGDATKRAEYDNIHGLRRMNFFRDVYQEEDEYGDPVWRRTPYSPGRPGSWRGGQQSREGGHQPRDDEEGEESEAAGAGFRWANFGRRSERSEQRGSDQDPAADGSEGVYEPVDEAEREARRLEELMRLMQRLGGGGALGAWPTGGRGDPFGASSTDTWSRR</sequence>
<gene>
    <name evidence="3" type="ORF">HaLaN_30538</name>
</gene>